<dbReference type="Proteomes" id="UP000281553">
    <property type="component" value="Unassembled WGS sequence"/>
</dbReference>
<sequence length="58" mass="6065">MSAYHGGEDPAATSAALPNHVYVDAMGFGMGCCCLQVTFQVALANLLPSRGLGFHRIP</sequence>
<evidence type="ECO:0000256" key="5">
    <source>
        <dbReference type="ARBA" id="ARBA00022840"/>
    </source>
</evidence>
<protein>
    <recommendedName>
        <fullName evidence="1 6">Glutamate--cysteine ligase</fullName>
        <ecNumber evidence="1 6">6.3.2.2</ecNumber>
    </recommendedName>
    <alternativeName>
        <fullName evidence="6">Gamma-ECS</fullName>
    </alternativeName>
    <alternativeName>
        <fullName evidence="6">Gamma-glutamylcysteine synthetase</fullName>
    </alternativeName>
</protein>
<gene>
    <name evidence="8" type="ORF">DILT_LOCUS18325</name>
</gene>
<evidence type="ECO:0000256" key="6">
    <source>
        <dbReference type="RuleBase" id="RU367135"/>
    </source>
</evidence>
<evidence type="ECO:0000256" key="2">
    <source>
        <dbReference type="ARBA" id="ARBA00022598"/>
    </source>
</evidence>
<evidence type="ECO:0000256" key="3">
    <source>
        <dbReference type="ARBA" id="ARBA00022684"/>
    </source>
</evidence>
<keyword evidence="3 6" id="KW-0317">Glutathione biosynthesis</keyword>
<evidence type="ECO:0000256" key="4">
    <source>
        <dbReference type="ARBA" id="ARBA00022741"/>
    </source>
</evidence>
<feature type="transmembrane region" description="Helical" evidence="7">
    <location>
        <begin position="25"/>
        <end position="47"/>
    </location>
</feature>
<dbReference type="EC" id="6.3.2.2" evidence="1 6"/>
<reference evidence="8 9" key="1">
    <citation type="submission" date="2018-11" db="EMBL/GenBank/DDBJ databases">
        <authorList>
            <consortium name="Pathogen Informatics"/>
        </authorList>
    </citation>
    <scope>NUCLEOTIDE SEQUENCE [LARGE SCALE GENOMIC DNA]</scope>
</reference>
<evidence type="ECO:0000313" key="9">
    <source>
        <dbReference type="Proteomes" id="UP000281553"/>
    </source>
</evidence>
<dbReference type="GO" id="GO:0006750">
    <property type="term" value="P:glutathione biosynthetic process"/>
    <property type="evidence" value="ECO:0007669"/>
    <property type="project" value="UniProtKB-UniRule"/>
</dbReference>
<dbReference type="AlphaFoldDB" id="A0A3P7NDG3"/>
<keyword evidence="5 6" id="KW-0067">ATP-binding</keyword>
<organism evidence="8 9">
    <name type="scientific">Dibothriocephalus latus</name>
    <name type="common">Fish tapeworm</name>
    <name type="synonym">Diphyllobothrium latum</name>
    <dbReference type="NCBI Taxonomy" id="60516"/>
    <lineage>
        <taxon>Eukaryota</taxon>
        <taxon>Metazoa</taxon>
        <taxon>Spiralia</taxon>
        <taxon>Lophotrochozoa</taxon>
        <taxon>Platyhelminthes</taxon>
        <taxon>Cestoda</taxon>
        <taxon>Eucestoda</taxon>
        <taxon>Diphyllobothriidea</taxon>
        <taxon>Diphyllobothriidae</taxon>
        <taxon>Dibothriocephalus</taxon>
    </lineage>
</organism>
<dbReference type="InterPro" id="IPR004308">
    <property type="entry name" value="GCS"/>
</dbReference>
<evidence type="ECO:0000313" key="8">
    <source>
        <dbReference type="EMBL" id="VDN40714.1"/>
    </source>
</evidence>
<dbReference type="PANTHER" id="PTHR11164">
    <property type="entry name" value="GLUTAMATE CYSTEINE LIGASE"/>
    <property type="match status" value="1"/>
</dbReference>
<comment type="similarity">
    <text evidence="6">Belongs to the glutamate--cysteine ligase type 3 family.</text>
</comment>
<evidence type="ECO:0000256" key="1">
    <source>
        <dbReference type="ARBA" id="ARBA00012220"/>
    </source>
</evidence>
<keyword evidence="7" id="KW-0812">Transmembrane</keyword>
<keyword evidence="7" id="KW-0472">Membrane</keyword>
<dbReference type="Pfam" id="PF03074">
    <property type="entry name" value="GCS"/>
    <property type="match status" value="1"/>
</dbReference>
<dbReference type="PANTHER" id="PTHR11164:SF0">
    <property type="entry name" value="GLUTAMATE--CYSTEINE LIGASE CATALYTIC SUBUNIT"/>
    <property type="match status" value="1"/>
</dbReference>
<dbReference type="GO" id="GO:0017109">
    <property type="term" value="C:glutamate-cysteine ligase complex"/>
    <property type="evidence" value="ECO:0007669"/>
    <property type="project" value="TreeGrafter"/>
</dbReference>
<keyword evidence="2 6" id="KW-0436">Ligase</keyword>
<keyword evidence="7" id="KW-1133">Transmembrane helix</keyword>
<dbReference type="GO" id="GO:0005524">
    <property type="term" value="F:ATP binding"/>
    <property type="evidence" value="ECO:0007669"/>
    <property type="project" value="UniProtKB-UniRule"/>
</dbReference>
<comment type="pathway">
    <text evidence="6">Sulfur metabolism; glutathione biosynthesis; glutathione from L-cysteine and L-glutamate: step 1/2.</text>
</comment>
<dbReference type="Gene3D" id="3.30.590.50">
    <property type="match status" value="1"/>
</dbReference>
<name>A0A3P7NDG3_DIBLA</name>
<dbReference type="GO" id="GO:0004357">
    <property type="term" value="F:glutamate-cysteine ligase activity"/>
    <property type="evidence" value="ECO:0007669"/>
    <property type="project" value="UniProtKB-UniRule"/>
</dbReference>
<keyword evidence="9" id="KW-1185">Reference proteome</keyword>
<proteinExistence type="inferred from homology"/>
<dbReference type="EMBL" id="UYRU01099397">
    <property type="protein sequence ID" value="VDN40714.1"/>
    <property type="molecule type" value="Genomic_DNA"/>
</dbReference>
<keyword evidence="4 6" id="KW-0547">Nucleotide-binding</keyword>
<dbReference type="OrthoDB" id="6264676at2759"/>
<comment type="catalytic activity">
    <reaction evidence="6">
        <text>L-cysteine + L-glutamate + ATP = gamma-L-glutamyl-L-cysteine + ADP + phosphate + H(+)</text>
        <dbReference type="Rhea" id="RHEA:13285"/>
        <dbReference type="ChEBI" id="CHEBI:15378"/>
        <dbReference type="ChEBI" id="CHEBI:29985"/>
        <dbReference type="ChEBI" id="CHEBI:30616"/>
        <dbReference type="ChEBI" id="CHEBI:35235"/>
        <dbReference type="ChEBI" id="CHEBI:43474"/>
        <dbReference type="ChEBI" id="CHEBI:58173"/>
        <dbReference type="ChEBI" id="CHEBI:456216"/>
        <dbReference type="EC" id="6.3.2.2"/>
    </reaction>
</comment>
<evidence type="ECO:0000256" key="7">
    <source>
        <dbReference type="SAM" id="Phobius"/>
    </source>
</evidence>
<accession>A0A3P7NDG3</accession>